<evidence type="ECO:0008006" key="3">
    <source>
        <dbReference type="Google" id="ProtNLM"/>
    </source>
</evidence>
<evidence type="ECO:0000313" key="2">
    <source>
        <dbReference type="Proteomes" id="UP000683360"/>
    </source>
</evidence>
<organism evidence="1 2">
    <name type="scientific">Mytilus edulis</name>
    <name type="common">Blue mussel</name>
    <dbReference type="NCBI Taxonomy" id="6550"/>
    <lineage>
        <taxon>Eukaryota</taxon>
        <taxon>Metazoa</taxon>
        <taxon>Spiralia</taxon>
        <taxon>Lophotrochozoa</taxon>
        <taxon>Mollusca</taxon>
        <taxon>Bivalvia</taxon>
        <taxon>Autobranchia</taxon>
        <taxon>Pteriomorphia</taxon>
        <taxon>Mytilida</taxon>
        <taxon>Mytiloidea</taxon>
        <taxon>Mytilidae</taxon>
        <taxon>Mytilinae</taxon>
        <taxon>Mytilus</taxon>
    </lineage>
</organism>
<name>A0A8S3UDM1_MYTED</name>
<dbReference type="OrthoDB" id="6127549at2759"/>
<sequence>MALTMIADVHLFGATSSPSCAAYALKKTAIDNGELFETEIASTVERNFYVDDLLQSVDTEERAVQLATDLREIMKRGGFRLTKWLSNSKVVINEIPNSERAPSVEILKSNTALPTDRALGVIWDVNDDAIKYKVKLEEKPLTRRGITSTVSSIFDPLGLIAPIILKGKIILQDLSKQPIKLGWDDPIPKEKEEEWIKWKSTLPEIENISIPRCFKTKDMKDISDAQLHISSDGSEIGYGECAYSCLVDTIIRVDQPQVSLWLCDQNKRVKIFKTSN</sequence>
<dbReference type="Pfam" id="PF05380">
    <property type="entry name" value="Peptidase_A17"/>
    <property type="match status" value="1"/>
</dbReference>
<dbReference type="AlphaFoldDB" id="A0A8S3UDM1"/>
<dbReference type="PANTHER" id="PTHR47331">
    <property type="entry name" value="PHD-TYPE DOMAIN-CONTAINING PROTEIN"/>
    <property type="match status" value="1"/>
</dbReference>
<keyword evidence="2" id="KW-1185">Reference proteome</keyword>
<reference evidence="1" key="1">
    <citation type="submission" date="2021-03" db="EMBL/GenBank/DDBJ databases">
        <authorList>
            <person name="Bekaert M."/>
        </authorList>
    </citation>
    <scope>NUCLEOTIDE SEQUENCE</scope>
</reference>
<gene>
    <name evidence="1" type="ORF">MEDL_56092</name>
</gene>
<comment type="caution">
    <text evidence="1">The sequence shown here is derived from an EMBL/GenBank/DDBJ whole genome shotgun (WGS) entry which is preliminary data.</text>
</comment>
<evidence type="ECO:0000313" key="1">
    <source>
        <dbReference type="EMBL" id="CAG2243998.1"/>
    </source>
</evidence>
<dbReference type="InterPro" id="IPR008042">
    <property type="entry name" value="Retrotrans_Pao"/>
</dbReference>
<dbReference type="EMBL" id="CAJPWZ010002722">
    <property type="protein sequence ID" value="CAG2243998.1"/>
    <property type="molecule type" value="Genomic_DNA"/>
</dbReference>
<proteinExistence type="predicted"/>
<dbReference type="Proteomes" id="UP000683360">
    <property type="component" value="Unassembled WGS sequence"/>
</dbReference>
<protein>
    <recommendedName>
        <fullName evidence="3">Reverse transcriptase domain-containing protein</fullName>
    </recommendedName>
</protein>
<accession>A0A8S3UDM1</accession>